<dbReference type="Gene3D" id="1.20.120.450">
    <property type="entry name" value="dinb family like domain"/>
    <property type="match status" value="1"/>
</dbReference>
<proteinExistence type="predicted"/>
<dbReference type="SUPFAM" id="SSF109854">
    <property type="entry name" value="DinB/YfiT-like putative metalloenzymes"/>
    <property type="match status" value="1"/>
</dbReference>
<dbReference type="InterPro" id="IPR034660">
    <property type="entry name" value="DinB/YfiT-like"/>
</dbReference>
<evidence type="ECO:0000313" key="3">
    <source>
        <dbReference type="Proteomes" id="UP001153642"/>
    </source>
</evidence>
<name>A0ABT6FPU7_9FLAO</name>
<dbReference type="Proteomes" id="UP001153642">
    <property type="component" value="Unassembled WGS sequence"/>
</dbReference>
<dbReference type="RefSeq" id="WP_277899448.1">
    <property type="nucleotide sequence ID" value="NZ_JAPMUA010000002.1"/>
</dbReference>
<reference evidence="2" key="1">
    <citation type="submission" date="2022-11" db="EMBL/GenBank/DDBJ databases">
        <title>High-quality draft genome sequence of Galbibacter sp. strain CMA-7.</title>
        <authorList>
            <person name="Wei L."/>
            <person name="Dong C."/>
            <person name="Shao Z."/>
        </authorList>
    </citation>
    <scope>NUCLEOTIDE SEQUENCE</scope>
    <source>
        <strain evidence="2">CMA-7</strain>
    </source>
</reference>
<evidence type="ECO:0000259" key="1">
    <source>
        <dbReference type="Pfam" id="PF12867"/>
    </source>
</evidence>
<organism evidence="2 3">
    <name type="scientific">Galbibacter pacificus</name>
    <dbReference type="NCBI Taxonomy" id="2996052"/>
    <lineage>
        <taxon>Bacteria</taxon>
        <taxon>Pseudomonadati</taxon>
        <taxon>Bacteroidota</taxon>
        <taxon>Flavobacteriia</taxon>
        <taxon>Flavobacteriales</taxon>
        <taxon>Flavobacteriaceae</taxon>
        <taxon>Galbibacter</taxon>
    </lineage>
</organism>
<sequence length="176" mass="20408">MHISTLKTIEYNNFYHNYIRTLGEVSLLPELKDRKDSIVEIMNSITEFDYGYSYAEGKWTVKQLLLHIVDTERVFQYRAFTFAREEGAMLKGFEQDVYVGNSEASMRTKESLIKEFIAVRDSTLNLFEFLPENAFENSGQVEGVAMSVKAAGFIICGHQKHHENILKDRYLPFMNV</sequence>
<dbReference type="InterPro" id="IPR024775">
    <property type="entry name" value="DinB-like"/>
</dbReference>
<comment type="caution">
    <text evidence="2">The sequence shown here is derived from an EMBL/GenBank/DDBJ whole genome shotgun (WGS) entry which is preliminary data.</text>
</comment>
<protein>
    <submittedName>
        <fullName evidence="2">DinB family protein</fullName>
    </submittedName>
</protein>
<feature type="domain" description="DinB-like" evidence="1">
    <location>
        <begin position="36"/>
        <end position="162"/>
    </location>
</feature>
<gene>
    <name evidence="2" type="ORF">OSR52_05320</name>
</gene>
<dbReference type="EMBL" id="JAPMUA010000002">
    <property type="protein sequence ID" value="MDG3585281.1"/>
    <property type="molecule type" value="Genomic_DNA"/>
</dbReference>
<evidence type="ECO:0000313" key="2">
    <source>
        <dbReference type="EMBL" id="MDG3585281.1"/>
    </source>
</evidence>
<dbReference type="Pfam" id="PF12867">
    <property type="entry name" value="DinB_2"/>
    <property type="match status" value="1"/>
</dbReference>
<keyword evidence="3" id="KW-1185">Reference proteome</keyword>
<accession>A0ABT6FPU7</accession>